<proteinExistence type="predicted"/>
<protein>
    <submittedName>
        <fullName evidence="2">NAD-dependent epimerase/dehydratase domain-containing protein</fullName>
    </submittedName>
</protein>
<accession>A0AC35FZJ4</accession>
<reference evidence="2" key="1">
    <citation type="submission" date="2022-11" db="UniProtKB">
        <authorList>
            <consortium name="WormBaseParasite"/>
        </authorList>
    </citation>
    <scope>IDENTIFICATION</scope>
</reference>
<name>A0AC35FZJ4_9BILA</name>
<sequence>MDGGDQIDPSKTRVLVTGSSGYLATHCVQQLLNAGYIVRGTVRSLKNEKKVQPLRSLPHAYERLELVEADLDNDDSWIAAVKDCDYVLHTASPFPIVADEKCIETAVNGTLRVLKACAKEFSVKKVVLTSSCAAINEGHDDEDRIFTEEDWTVEDSPKVLPYPRSKTAAERCAWDFVKNLDSTDNKFALTCINPTLIVGPLLITEQGTSITIIRRFLNNEMPAVPALNLALVDVRDVAKAHILAMTNRNSDGERILVTATPSFWFSDISKTLSKEFRPQGYWLPWLQAPYFVLYIYSIFDDQAAAILDRVNRQVNFDNSKAKKLLGLEFRDPRDSLIDMAYSMIERGILPKKFGYKERSL</sequence>
<dbReference type="Proteomes" id="UP000887580">
    <property type="component" value="Unplaced"/>
</dbReference>
<evidence type="ECO:0000313" key="2">
    <source>
        <dbReference type="WBParaSite" id="PS1159_v2.g21924.t1"/>
    </source>
</evidence>
<dbReference type="WBParaSite" id="PS1159_v2.g21924.t1">
    <property type="protein sequence ID" value="PS1159_v2.g21924.t1"/>
    <property type="gene ID" value="PS1159_v2.g21924"/>
</dbReference>
<organism evidence="1 2">
    <name type="scientific">Panagrolaimus sp. PS1159</name>
    <dbReference type="NCBI Taxonomy" id="55785"/>
    <lineage>
        <taxon>Eukaryota</taxon>
        <taxon>Metazoa</taxon>
        <taxon>Ecdysozoa</taxon>
        <taxon>Nematoda</taxon>
        <taxon>Chromadorea</taxon>
        <taxon>Rhabditida</taxon>
        <taxon>Tylenchina</taxon>
        <taxon>Panagrolaimomorpha</taxon>
        <taxon>Panagrolaimoidea</taxon>
        <taxon>Panagrolaimidae</taxon>
        <taxon>Panagrolaimus</taxon>
    </lineage>
</organism>
<evidence type="ECO:0000313" key="1">
    <source>
        <dbReference type="Proteomes" id="UP000887580"/>
    </source>
</evidence>